<evidence type="ECO:0000313" key="1">
    <source>
        <dbReference type="EMBL" id="XRP72107.1"/>
    </source>
</evidence>
<gene>
    <name evidence="1" type="ORF">HF292_009830</name>
</gene>
<dbReference type="EMBL" id="CP130946">
    <property type="protein sequence ID" value="XRP72107.1"/>
    <property type="molecule type" value="Genomic_DNA"/>
</dbReference>
<sequence>MATNAHTLKDEPSQRLHPAKGYRLEPIVDLMTGHVIGHELLAGNASCPNWTLEEWRKWYVLLSVQLLAELLETLEGLFFVNVTSDQLLDDVIWPSLVHESHPRIVIEWVEQAGQVEGVHKEAARRLHHLRDLGCQIAIDDIGAGEDGLGRTRIINPQFCKVDGALFQQCRVRGPEYLRGICHHLSLGGARVVIEWVESEADMRLALSAGAHLGQGYFWTKGMQSDIAEQGER</sequence>
<dbReference type="Proteomes" id="UP001196097">
    <property type="component" value="Chromosome"/>
</dbReference>
<keyword evidence="2" id="KW-1185">Reference proteome</keyword>
<accession>A0ACD5IEG8</accession>
<evidence type="ECO:0000313" key="2">
    <source>
        <dbReference type="Proteomes" id="UP001196097"/>
    </source>
</evidence>
<name>A0ACD5IEG8_9PROT</name>
<reference evidence="1 2" key="1">
    <citation type="journal article" date="2021" name="ISME J.">
        <title>Genomic evolution of the class Acidithiobacillia: deep-branching Proteobacteria living in extreme acidic conditions.</title>
        <authorList>
            <person name="Moya-Beltran A."/>
            <person name="Beard S."/>
            <person name="Rojas-Villalobos C."/>
            <person name="Issotta F."/>
            <person name="Gallardo Y."/>
            <person name="Ulloa R."/>
            <person name="Giaveno A."/>
            <person name="Degli Esposti M."/>
            <person name="Johnson D.B."/>
            <person name="Quatrini R."/>
        </authorList>
    </citation>
    <scope>NUCLEOTIDE SEQUENCE [LARGE SCALE GENOMIC DNA]</scope>
    <source>
        <strain evidence="1 2">CF3</strain>
    </source>
</reference>
<organism evidence="1 2">
    <name type="scientific">Acidithiobacillus ferruginosus</name>
    <dbReference type="NCBI Taxonomy" id="3063951"/>
    <lineage>
        <taxon>Bacteria</taxon>
        <taxon>Pseudomonadati</taxon>
        <taxon>Pseudomonadota</taxon>
        <taxon>Acidithiobacillia</taxon>
        <taxon>Acidithiobacillales</taxon>
        <taxon>Acidithiobacillaceae</taxon>
        <taxon>Acidithiobacillus</taxon>
    </lineage>
</organism>
<protein>
    <submittedName>
        <fullName evidence="1">EAL domain-containing protein</fullName>
    </submittedName>
</protein>
<proteinExistence type="predicted"/>